<feature type="region of interest" description="Disordered" evidence="8">
    <location>
        <begin position="31"/>
        <end position="57"/>
    </location>
</feature>
<keyword evidence="6 7" id="KW-0472">Membrane</keyword>
<keyword evidence="9" id="KW-0732">Signal</keyword>
<feature type="transmembrane region" description="Helical" evidence="7">
    <location>
        <begin position="148"/>
        <end position="169"/>
    </location>
</feature>
<name>A0A4D9CTA0_9STRA</name>
<dbReference type="InterPro" id="IPR035952">
    <property type="entry name" value="Rhomboid-like_sf"/>
</dbReference>
<evidence type="ECO:0000256" key="9">
    <source>
        <dbReference type="SAM" id="SignalP"/>
    </source>
</evidence>
<feature type="chain" id="PRO_5020041923" description="Derlin" evidence="9">
    <location>
        <begin position="30"/>
        <end position="386"/>
    </location>
</feature>
<dbReference type="GO" id="GO:0005789">
    <property type="term" value="C:endoplasmic reticulum membrane"/>
    <property type="evidence" value="ECO:0007669"/>
    <property type="project" value="UniProtKB-SubCell"/>
</dbReference>
<evidence type="ECO:0000313" key="10">
    <source>
        <dbReference type="EMBL" id="TFJ82076.1"/>
    </source>
</evidence>
<dbReference type="OrthoDB" id="19102at2759"/>
<evidence type="ECO:0000256" key="4">
    <source>
        <dbReference type="ARBA" id="ARBA00022824"/>
    </source>
</evidence>
<evidence type="ECO:0000256" key="8">
    <source>
        <dbReference type="SAM" id="MobiDB-lite"/>
    </source>
</evidence>
<dbReference type="PANTHER" id="PTHR11009">
    <property type="entry name" value="DER1-LIKE PROTEIN, DERLIN"/>
    <property type="match status" value="1"/>
</dbReference>
<reference evidence="10 11" key="1">
    <citation type="submission" date="2019-01" db="EMBL/GenBank/DDBJ databases">
        <title>Nuclear Genome Assembly of the Microalgal Biofuel strain Nannochloropsis salina CCMP1776.</title>
        <authorList>
            <person name="Hovde B."/>
        </authorList>
    </citation>
    <scope>NUCLEOTIDE SEQUENCE [LARGE SCALE GENOMIC DNA]</scope>
    <source>
        <strain evidence="10 11">CCMP1776</strain>
    </source>
</reference>
<dbReference type="SUPFAM" id="SSF144091">
    <property type="entry name" value="Rhomboid-like"/>
    <property type="match status" value="1"/>
</dbReference>
<comment type="subcellular location">
    <subcellularLocation>
        <location evidence="1 7">Endoplasmic reticulum membrane</location>
        <topology evidence="1 7">Multi-pass membrane protein</topology>
    </subcellularLocation>
</comment>
<feature type="transmembrane region" description="Helical" evidence="7">
    <location>
        <begin position="223"/>
        <end position="252"/>
    </location>
</feature>
<comment type="function">
    <text evidence="7">May be involved in the degradation of misfolded endoplasmic reticulum (ER) luminal proteins.</text>
</comment>
<feature type="transmembrane region" description="Helical" evidence="7">
    <location>
        <begin position="181"/>
        <end position="203"/>
    </location>
</feature>
<comment type="similarity">
    <text evidence="2 7">Belongs to the derlin family.</text>
</comment>
<dbReference type="GO" id="GO:0006950">
    <property type="term" value="P:response to stress"/>
    <property type="evidence" value="ECO:0007669"/>
    <property type="project" value="UniProtKB-ARBA"/>
</dbReference>
<keyword evidence="11" id="KW-1185">Reference proteome</keyword>
<evidence type="ECO:0000256" key="2">
    <source>
        <dbReference type="ARBA" id="ARBA00008917"/>
    </source>
</evidence>
<dbReference type="Pfam" id="PF04511">
    <property type="entry name" value="DER1"/>
    <property type="match status" value="1"/>
</dbReference>
<evidence type="ECO:0000313" key="11">
    <source>
        <dbReference type="Proteomes" id="UP000355283"/>
    </source>
</evidence>
<feature type="transmembrane region" description="Helical" evidence="7">
    <location>
        <begin position="293"/>
        <end position="311"/>
    </location>
</feature>
<keyword evidence="4 7" id="KW-0256">Endoplasmic reticulum</keyword>
<gene>
    <name evidence="10" type="ORF">NSK_006741</name>
</gene>
<evidence type="ECO:0000256" key="3">
    <source>
        <dbReference type="ARBA" id="ARBA00022692"/>
    </source>
</evidence>
<dbReference type="Proteomes" id="UP000355283">
    <property type="component" value="Unassembled WGS sequence"/>
</dbReference>
<proteinExistence type="inferred from homology"/>
<evidence type="ECO:0000256" key="7">
    <source>
        <dbReference type="RuleBase" id="RU363059"/>
    </source>
</evidence>
<sequence length="386" mass="43185">MWQEGAQVGKARWQWTFLLILLTTTSLQSTRLEAPQQPPSKFSLKRRSPCRSETTKRLKNRSYASSCGYVFDSHQSFGPLGKIGEQTSPVRWLARVRGGVQPAQKKSKVKTNAPAAQGNKIRYAKEASTKQKVKEWYQATPLVTRLHLTASLVLTGLGIIIIDPAYFLLDPARTITKAQIWRPFTAAAFLGPPSMSWVSNLYFLHQYGTALEKSQGTAQQLMFLLFNIGVLSVLGSLMGLPITSNALITAALHCLGRQDPLRDVNWMLSIKIKYWMLPFCLALVDMLQAQNPLAALPAALGILSGHMYYFLRQVWPKMGHRELLLAPEWLCKVLNRHNDDIIFQRRNKPLVTTGASSSEGESGVLPNLSSVLKKKSKVYKMKKTSS</sequence>
<keyword evidence="3 7" id="KW-0812">Transmembrane</keyword>
<accession>A0A4D9CTA0</accession>
<dbReference type="InterPro" id="IPR007599">
    <property type="entry name" value="DER1"/>
</dbReference>
<dbReference type="EMBL" id="SDOX01000121">
    <property type="protein sequence ID" value="TFJ82076.1"/>
    <property type="molecule type" value="Genomic_DNA"/>
</dbReference>
<feature type="signal peptide" evidence="9">
    <location>
        <begin position="1"/>
        <end position="29"/>
    </location>
</feature>
<protein>
    <recommendedName>
        <fullName evidence="7">Derlin</fullName>
    </recommendedName>
</protein>
<dbReference type="AlphaFoldDB" id="A0A4D9CTA0"/>
<evidence type="ECO:0000256" key="5">
    <source>
        <dbReference type="ARBA" id="ARBA00022989"/>
    </source>
</evidence>
<organism evidence="10 11">
    <name type="scientific">Nannochloropsis salina CCMP1776</name>
    <dbReference type="NCBI Taxonomy" id="1027361"/>
    <lineage>
        <taxon>Eukaryota</taxon>
        <taxon>Sar</taxon>
        <taxon>Stramenopiles</taxon>
        <taxon>Ochrophyta</taxon>
        <taxon>Eustigmatophyceae</taxon>
        <taxon>Eustigmatales</taxon>
        <taxon>Monodopsidaceae</taxon>
        <taxon>Microchloropsis</taxon>
        <taxon>Microchloropsis salina</taxon>
    </lineage>
</organism>
<comment type="caution">
    <text evidence="10">The sequence shown here is derived from an EMBL/GenBank/DDBJ whole genome shotgun (WGS) entry which is preliminary data.</text>
</comment>
<evidence type="ECO:0000256" key="6">
    <source>
        <dbReference type="ARBA" id="ARBA00023136"/>
    </source>
</evidence>
<keyword evidence="5 7" id="KW-1133">Transmembrane helix</keyword>
<evidence type="ECO:0000256" key="1">
    <source>
        <dbReference type="ARBA" id="ARBA00004477"/>
    </source>
</evidence>